<evidence type="ECO:0000313" key="2">
    <source>
        <dbReference type="EMBL" id="GBM35957.1"/>
    </source>
</evidence>
<evidence type="ECO:0000256" key="1">
    <source>
        <dbReference type="SAM" id="MobiDB-lite"/>
    </source>
</evidence>
<gene>
    <name evidence="2" type="ORF">AVEN_95486_1</name>
</gene>
<evidence type="ECO:0000313" key="3">
    <source>
        <dbReference type="Proteomes" id="UP000499080"/>
    </source>
</evidence>
<organism evidence="2 3">
    <name type="scientific">Araneus ventricosus</name>
    <name type="common">Orbweaver spider</name>
    <name type="synonym">Epeira ventricosa</name>
    <dbReference type="NCBI Taxonomy" id="182803"/>
    <lineage>
        <taxon>Eukaryota</taxon>
        <taxon>Metazoa</taxon>
        <taxon>Ecdysozoa</taxon>
        <taxon>Arthropoda</taxon>
        <taxon>Chelicerata</taxon>
        <taxon>Arachnida</taxon>
        <taxon>Araneae</taxon>
        <taxon>Araneomorphae</taxon>
        <taxon>Entelegynae</taxon>
        <taxon>Araneoidea</taxon>
        <taxon>Araneidae</taxon>
        <taxon>Araneus</taxon>
    </lineage>
</organism>
<feature type="region of interest" description="Disordered" evidence="1">
    <location>
        <begin position="48"/>
        <end position="91"/>
    </location>
</feature>
<accession>A0A4Y2F592</accession>
<name>A0A4Y2F592_ARAVE</name>
<protein>
    <submittedName>
        <fullName evidence="2">Uncharacterized protein</fullName>
    </submittedName>
</protein>
<comment type="caution">
    <text evidence="2">The sequence shown here is derived from an EMBL/GenBank/DDBJ whole genome shotgun (WGS) entry which is preliminary data.</text>
</comment>
<dbReference type="Proteomes" id="UP000499080">
    <property type="component" value="Unassembled WGS sequence"/>
</dbReference>
<proteinExistence type="predicted"/>
<dbReference type="EMBL" id="BGPR01094753">
    <property type="protein sequence ID" value="GBM35957.1"/>
    <property type="molecule type" value="Genomic_DNA"/>
</dbReference>
<dbReference type="AlphaFoldDB" id="A0A4Y2F592"/>
<reference evidence="2 3" key="1">
    <citation type="journal article" date="2019" name="Sci. Rep.">
        <title>Orb-weaving spider Araneus ventricosus genome elucidates the spidroin gene catalogue.</title>
        <authorList>
            <person name="Kono N."/>
            <person name="Nakamura H."/>
            <person name="Ohtoshi R."/>
            <person name="Moran D.A.P."/>
            <person name="Shinohara A."/>
            <person name="Yoshida Y."/>
            <person name="Fujiwara M."/>
            <person name="Mori M."/>
            <person name="Tomita M."/>
            <person name="Arakawa K."/>
        </authorList>
    </citation>
    <scope>NUCLEOTIDE SEQUENCE [LARGE SCALE GENOMIC DNA]</scope>
</reference>
<keyword evidence="3" id="KW-1185">Reference proteome</keyword>
<sequence>MFFQTGIFGTLEGKTIVRVESLSNLEQMNRNGGIQKYLKSKAASADSNFRPGCEGSGKAKDLPTLAPRVEARNETQKPRGGKRGVGGGNLVSEQTLEHPSMFSLIFRLKWVGKTAKCPL</sequence>